<dbReference type="Pfam" id="PF14226">
    <property type="entry name" value="DIOX_N"/>
    <property type="match status" value="1"/>
</dbReference>
<dbReference type="InterPro" id="IPR027443">
    <property type="entry name" value="IPNS-like_sf"/>
</dbReference>
<comment type="caution">
    <text evidence="5">The sequence shown here is derived from an EMBL/GenBank/DDBJ whole genome shotgun (WGS) entry which is preliminary data.</text>
</comment>
<dbReference type="GO" id="GO:0046872">
    <property type="term" value="F:metal ion binding"/>
    <property type="evidence" value="ECO:0007669"/>
    <property type="project" value="UniProtKB-KW"/>
</dbReference>
<keyword evidence="5" id="KW-0808">Transferase</keyword>
<evidence type="ECO:0000259" key="4">
    <source>
        <dbReference type="Pfam" id="PF14226"/>
    </source>
</evidence>
<sequence length="183" mass="21146">MDHASLIVSSESLIVPSVQEIVKEPLTRVPERYVRPHHDRPIISTTTPLLELPVIDFSKLFSQDLTIKGLELDKLHSACKEWGFFQLINHGVSTSLVENVKMGAKEFYNLPIEEKKKFSQKEGDVEGYGQAFVMSEEQKLDWADMFFMITLPSHMRKPHLFPKLPLPFRFSFSNCYFACFHLL</sequence>
<evidence type="ECO:0000256" key="3">
    <source>
        <dbReference type="ARBA" id="ARBA00023004"/>
    </source>
</evidence>
<dbReference type="GO" id="GO:0008168">
    <property type="term" value="F:methyltransferase activity"/>
    <property type="evidence" value="ECO:0007669"/>
    <property type="project" value="UniProtKB-KW"/>
</dbReference>
<name>A0A396GP86_MEDTR</name>
<dbReference type="Proteomes" id="UP000265566">
    <property type="component" value="Chromosome 8"/>
</dbReference>
<dbReference type="AlphaFoldDB" id="A0A396GP86"/>
<evidence type="ECO:0000313" key="6">
    <source>
        <dbReference type="Proteomes" id="UP000265566"/>
    </source>
</evidence>
<dbReference type="GO" id="GO:0032259">
    <property type="term" value="P:methylation"/>
    <property type="evidence" value="ECO:0007669"/>
    <property type="project" value="UniProtKB-KW"/>
</dbReference>
<dbReference type="PANTHER" id="PTHR47991">
    <property type="entry name" value="OXOGLUTARATE/IRON-DEPENDENT DIOXYGENASE"/>
    <property type="match status" value="1"/>
</dbReference>
<dbReference type="GO" id="GO:0102805">
    <property type="term" value="F:codeine O-demethylase activity"/>
    <property type="evidence" value="ECO:0007669"/>
    <property type="project" value="UniProtKB-EC"/>
</dbReference>
<dbReference type="InterPro" id="IPR026992">
    <property type="entry name" value="DIOX_N"/>
</dbReference>
<dbReference type="SUPFAM" id="SSF51197">
    <property type="entry name" value="Clavaminate synthase-like"/>
    <property type="match status" value="1"/>
</dbReference>
<feature type="domain" description="Non-haem dioxygenase N-terminal" evidence="4">
    <location>
        <begin position="52"/>
        <end position="163"/>
    </location>
</feature>
<dbReference type="EC" id="1.14.11.32" evidence="5"/>
<dbReference type="GO" id="GO:0031418">
    <property type="term" value="F:L-ascorbic acid binding"/>
    <property type="evidence" value="ECO:0007669"/>
    <property type="project" value="UniProtKB-KW"/>
</dbReference>
<keyword evidence="5" id="KW-0560">Oxidoreductase</keyword>
<keyword evidence="5" id="KW-0489">Methyltransferase</keyword>
<gene>
    <name evidence="5" type="ORF">MtrunA17_Chr8g0375641</name>
</gene>
<keyword evidence="2" id="KW-0847">Vitamin C</keyword>
<dbReference type="Gramene" id="rna48752">
    <property type="protein sequence ID" value="RHN42323.1"/>
    <property type="gene ID" value="gene48752"/>
</dbReference>
<reference evidence="6" key="1">
    <citation type="journal article" date="2018" name="Nat. Plants">
        <title>Whole-genome landscape of Medicago truncatula symbiotic genes.</title>
        <authorList>
            <person name="Pecrix Y."/>
            <person name="Staton S.E."/>
            <person name="Sallet E."/>
            <person name="Lelandais-Briere C."/>
            <person name="Moreau S."/>
            <person name="Carrere S."/>
            <person name="Blein T."/>
            <person name="Jardinaud M.F."/>
            <person name="Latrasse D."/>
            <person name="Zouine M."/>
            <person name="Zahm M."/>
            <person name="Kreplak J."/>
            <person name="Mayjonade B."/>
            <person name="Satge C."/>
            <person name="Perez M."/>
            <person name="Cauet S."/>
            <person name="Marande W."/>
            <person name="Chantry-Darmon C."/>
            <person name="Lopez-Roques C."/>
            <person name="Bouchez O."/>
            <person name="Berard A."/>
            <person name="Debelle F."/>
            <person name="Munos S."/>
            <person name="Bendahmane A."/>
            <person name="Berges H."/>
            <person name="Niebel A."/>
            <person name="Buitink J."/>
            <person name="Frugier F."/>
            <person name="Benhamed M."/>
            <person name="Crespi M."/>
            <person name="Gouzy J."/>
            <person name="Gamas P."/>
        </authorList>
    </citation>
    <scope>NUCLEOTIDE SEQUENCE [LARGE SCALE GENOMIC DNA]</scope>
    <source>
        <strain evidence="6">cv. Jemalong A17</strain>
    </source>
</reference>
<dbReference type="InterPro" id="IPR050295">
    <property type="entry name" value="Plant_2OG-oxidoreductases"/>
</dbReference>
<dbReference type="EMBL" id="PSQE01000008">
    <property type="protein sequence ID" value="RHN42323.1"/>
    <property type="molecule type" value="Genomic_DNA"/>
</dbReference>
<organism evidence="5 6">
    <name type="scientific">Medicago truncatula</name>
    <name type="common">Barrel medic</name>
    <name type="synonym">Medicago tribuloides</name>
    <dbReference type="NCBI Taxonomy" id="3880"/>
    <lineage>
        <taxon>Eukaryota</taxon>
        <taxon>Viridiplantae</taxon>
        <taxon>Streptophyta</taxon>
        <taxon>Embryophyta</taxon>
        <taxon>Tracheophyta</taxon>
        <taxon>Spermatophyta</taxon>
        <taxon>Magnoliopsida</taxon>
        <taxon>eudicotyledons</taxon>
        <taxon>Gunneridae</taxon>
        <taxon>Pentapetalae</taxon>
        <taxon>rosids</taxon>
        <taxon>fabids</taxon>
        <taxon>Fabales</taxon>
        <taxon>Fabaceae</taxon>
        <taxon>Papilionoideae</taxon>
        <taxon>50 kb inversion clade</taxon>
        <taxon>NPAAA clade</taxon>
        <taxon>Hologalegina</taxon>
        <taxon>IRL clade</taxon>
        <taxon>Trifolieae</taxon>
        <taxon>Medicago</taxon>
    </lineage>
</organism>
<dbReference type="Gene3D" id="2.60.120.330">
    <property type="entry name" value="B-lactam Antibiotic, Isopenicillin N Synthase, Chain"/>
    <property type="match status" value="1"/>
</dbReference>
<proteinExistence type="predicted"/>
<keyword evidence="3" id="KW-0408">Iron</keyword>
<accession>A0A396GP86</accession>
<evidence type="ECO:0000256" key="2">
    <source>
        <dbReference type="ARBA" id="ARBA00022896"/>
    </source>
</evidence>
<evidence type="ECO:0000256" key="1">
    <source>
        <dbReference type="ARBA" id="ARBA00022723"/>
    </source>
</evidence>
<evidence type="ECO:0000313" key="5">
    <source>
        <dbReference type="EMBL" id="RHN42323.1"/>
    </source>
</evidence>
<protein>
    <submittedName>
        <fullName evidence="5">Putative codeine 3-O-demethylase</fullName>
        <ecNumber evidence="5">1.14.11.32</ecNumber>
    </submittedName>
</protein>
<keyword evidence="1" id="KW-0479">Metal-binding</keyword>